<keyword evidence="4" id="KW-0479">Metal-binding</keyword>
<proteinExistence type="predicted"/>
<dbReference type="SUPFAM" id="SSF52540">
    <property type="entry name" value="P-loop containing nucleoside triphosphate hydrolases"/>
    <property type="match status" value="1"/>
</dbReference>
<feature type="binding site" evidence="4">
    <location>
        <position position="86"/>
    </location>
    <ligand>
        <name>Mg(2+)</name>
        <dbReference type="ChEBI" id="CHEBI:18420"/>
    </ligand>
</feature>
<dbReference type="InterPro" id="IPR006689">
    <property type="entry name" value="Small_GTPase_ARF/SAR"/>
</dbReference>
<gene>
    <name evidence="5" type="ORF">M0812_22471</name>
</gene>
<feature type="binding site" evidence="3">
    <location>
        <begin position="62"/>
        <end position="69"/>
    </location>
    <ligand>
        <name>GTP</name>
        <dbReference type="ChEBI" id="CHEBI:37565"/>
    </ligand>
</feature>
<keyword evidence="1 3" id="KW-0547">Nucleotide-binding</keyword>
<keyword evidence="2 3" id="KW-0342">GTP-binding</keyword>
<sequence length="108" mass="12531">MTKNLSKSLGIEYKNLTQSEQEIVSGIKKKLTTNELQKIISERVYHKWKRNSQVCNKLLILGATDSGKTAFLERYANNHFKETLPTVGAYYVRIPPSNFEFFFLNKKL</sequence>
<evidence type="ECO:0000256" key="3">
    <source>
        <dbReference type="PIRSR" id="PIRSR606689-1"/>
    </source>
</evidence>
<dbReference type="EMBL" id="JANTQA010000047">
    <property type="protein sequence ID" value="KAJ3433510.1"/>
    <property type="molecule type" value="Genomic_DNA"/>
</dbReference>
<name>A0AAV7Z054_9EUKA</name>
<dbReference type="AlphaFoldDB" id="A0AAV7Z054"/>
<evidence type="ECO:0000256" key="2">
    <source>
        <dbReference type="ARBA" id="ARBA00023134"/>
    </source>
</evidence>
<evidence type="ECO:0000313" key="5">
    <source>
        <dbReference type="EMBL" id="KAJ3433510.1"/>
    </source>
</evidence>
<dbReference type="GO" id="GO:0005525">
    <property type="term" value="F:GTP binding"/>
    <property type="evidence" value="ECO:0007669"/>
    <property type="project" value="UniProtKB-KW"/>
</dbReference>
<feature type="binding site" evidence="4">
    <location>
        <position position="69"/>
    </location>
    <ligand>
        <name>Mg(2+)</name>
        <dbReference type="ChEBI" id="CHEBI:18420"/>
    </ligand>
</feature>
<evidence type="ECO:0000256" key="4">
    <source>
        <dbReference type="PIRSR" id="PIRSR606689-2"/>
    </source>
</evidence>
<dbReference type="Pfam" id="PF00025">
    <property type="entry name" value="Arf"/>
    <property type="match status" value="1"/>
</dbReference>
<organism evidence="5 6">
    <name type="scientific">Anaeramoeba flamelloides</name>
    <dbReference type="NCBI Taxonomy" id="1746091"/>
    <lineage>
        <taxon>Eukaryota</taxon>
        <taxon>Metamonada</taxon>
        <taxon>Anaeramoebidae</taxon>
        <taxon>Anaeramoeba</taxon>
    </lineage>
</organism>
<evidence type="ECO:0000313" key="6">
    <source>
        <dbReference type="Proteomes" id="UP001146793"/>
    </source>
</evidence>
<dbReference type="GO" id="GO:0046872">
    <property type="term" value="F:metal ion binding"/>
    <property type="evidence" value="ECO:0007669"/>
    <property type="project" value="UniProtKB-KW"/>
</dbReference>
<keyword evidence="4" id="KW-0460">Magnesium</keyword>
<comment type="caution">
    <text evidence="5">The sequence shown here is derived from an EMBL/GenBank/DDBJ whole genome shotgun (WGS) entry which is preliminary data.</text>
</comment>
<evidence type="ECO:0000256" key="1">
    <source>
        <dbReference type="ARBA" id="ARBA00022741"/>
    </source>
</evidence>
<protein>
    <submittedName>
        <fullName evidence="5">Ras-related protein rab-20</fullName>
    </submittedName>
</protein>
<dbReference type="Gene3D" id="3.40.50.300">
    <property type="entry name" value="P-loop containing nucleotide triphosphate hydrolases"/>
    <property type="match status" value="1"/>
</dbReference>
<accession>A0AAV7Z054</accession>
<reference evidence="5" key="1">
    <citation type="submission" date="2022-08" db="EMBL/GenBank/DDBJ databases">
        <title>Novel sulphate-reducing endosymbionts in the free-living metamonad Anaeramoeba.</title>
        <authorList>
            <person name="Jerlstrom-Hultqvist J."/>
            <person name="Cepicka I."/>
            <person name="Gallot-Lavallee L."/>
            <person name="Salas-Leiva D."/>
            <person name="Curtis B.A."/>
            <person name="Zahonova K."/>
            <person name="Pipaliya S."/>
            <person name="Dacks J."/>
            <person name="Roger A.J."/>
        </authorList>
    </citation>
    <scope>NUCLEOTIDE SEQUENCE</scope>
    <source>
        <strain evidence="5">Busselton2</strain>
    </source>
</reference>
<dbReference type="Proteomes" id="UP001146793">
    <property type="component" value="Unassembled WGS sequence"/>
</dbReference>
<dbReference type="InterPro" id="IPR027417">
    <property type="entry name" value="P-loop_NTPase"/>
</dbReference>
<dbReference type="GO" id="GO:0003924">
    <property type="term" value="F:GTPase activity"/>
    <property type="evidence" value="ECO:0007669"/>
    <property type="project" value="InterPro"/>
</dbReference>